<feature type="region of interest" description="Disordered" evidence="1">
    <location>
        <begin position="11"/>
        <end position="156"/>
    </location>
</feature>
<evidence type="ECO:0000256" key="1">
    <source>
        <dbReference type="SAM" id="MobiDB-lite"/>
    </source>
</evidence>
<feature type="compositionally biased region" description="Basic and acidic residues" evidence="1">
    <location>
        <begin position="21"/>
        <end position="31"/>
    </location>
</feature>
<sequence length="185" mass="20958">MLTAAKRIARKYGLVAAAKTPPKDATRDRAASRPAARRSIDPEAHAAERKETTASPKATTPGTLKYSNKRSFWDAQTVGVDTEQQHPAPRSTYVSPFSKPGGFIDMKRRRQQRRQQPSEEVSEKEMKRARNTFYDDSKREAQDVGPRPRHVIGSAIPEVDDDADEWMSDSKEIVVRLFYKLVPQF</sequence>
<dbReference type="OrthoDB" id="10613723at2759"/>
<evidence type="ECO:0000313" key="2">
    <source>
        <dbReference type="EMBL" id="KAG7389698.1"/>
    </source>
</evidence>
<dbReference type="EMBL" id="JAGDFM010000041">
    <property type="protein sequence ID" value="KAG7389698.1"/>
    <property type="molecule type" value="Genomic_DNA"/>
</dbReference>
<gene>
    <name evidence="2" type="primary">ERCC6L2_5</name>
    <name evidence="2" type="ORF">PHYPSEUDO_009859</name>
</gene>
<reference evidence="2" key="1">
    <citation type="submission" date="2021-02" db="EMBL/GenBank/DDBJ databases">
        <authorList>
            <person name="Palmer J.M."/>
        </authorList>
    </citation>
    <scope>NUCLEOTIDE SEQUENCE</scope>
    <source>
        <strain evidence="2">SCRP734</strain>
    </source>
</reference>
<comment type="caution">
    <text evidence="2">The sequence shown here is derived from an EMBL/GenBank/DDBJ whole genome shotgun (WGS) entry which is preliminary data.</text>
</comment>
<keyword evidence="3" id="KW-1185">Reference proteome</keyword>
<feature type="compositionally biased region" description="Polar residues" evidence="1">
    <location>
        <begin position="53"/>
        <end position="70"/>
    </location>
</feature>
<evidence type="ECO:0000313" key="3">
    <source>
        <dbReference type="Proteomes" id="UP000694044"/>
    </source>
</evidence>
<proteinExistence type="predicted"/>
<dbReference type="Proteomes" id="UP000694044">
    <property type="component" value="Unassembled WGS sequence"/>
</dbReference>
<name>A0A8T1WAD5_9STRA</name>
<feature type="compositionally biased region" description="Basic and acidic residues" evidence="1">
    <location>
        <begin position="38"/>
        <end position="52"/>
    </location>
</feature>
<feature type="compositionally biased region" description="Basic and acidic residues" evidence="1">
    <location>
        <begin position="121"/>
        <end position="142"/>
    </location>
</feature>
<accession>A0A8T1WAD5</accession>
<dbReference type="AlphaFoldDB" id="A0A8T1WAD5"/>
<protein>
    <submittedName>
        <fullName evidence="2">DNA excision repair protein ERCC-6-like 2</fullName>
    </submittedName>
</protein>
<organism evidence="2 3">
    <name type="scientific">Phytophthora pseudosyringae</name>
    <dbReference type="NCBI Taxonomy" id="221518"/>
    <lineage>
        <taxon>Eukaryota</taxon>
        <taxon>Sar</taxon>
        <taxon>Stramenopiles</taxon>
        <taxon>Oomycota</taxon>
        <taxon>Peronosporomycetes</taxon>
        <taxon>Peronosporales</taxon>
        <taxon>Peronosporaceae</taxon>
        <taxon>Phytophthora</taxon>
    </lineage>
</organism>